<evidence type="ECO:0000259" key="13">
    <source>
        <dbReference type="Pfam" id="PF00263"/>
    </source>
</evidence>
<dbReference type="AlphaFoldDB" id="A0A0S6VTC8"/>
<evidence type="ECO:0000256" key="10">
    <source>
        <dbReference type="RuleBase" id="RU004004"/>
    </source>
</evidence>
<feature type="domain" description="NolW-like" evidence="14">
    <location>
        <begin position="414"/>
        <end position="523"/>
    </location>
</feature>
<evidence type="ECO:0000256" key="6">
    <source>
        <dbReference type="ARBA" id="ARBA00022729"/>
    </source>
</evidence>
<dbReference type="InterPro" id="IPR013356">
    <property type="entry name" value="T2SS_GspD"/>
</dbReference>
<dbReference type="PROSITE" id="PS51257">
    <property type="entry name" value="PROKAR_LIPOPROTEIN"/>
    <property type="match status" value="1"/>
</dbReference>
<keyword evidence="9" id="KW-0998">Cell outer membrane</keyword>
<dbReference type="InterPro" id="IPR004846">
    <property type="entry name" value="T2SS/T3SS_dom"/>
</dbReference>
<keyword evidence="5" id="KW-0812">Transmembrane</keyword>
<dbReference type="InterPro" id="IPR050810">
    <property type="entry name" value="Bact_Secretion_Sys_Channel"/>
</dbReference>
<evidence type="ECO:0000256" key="12">
    <source>
        <dbReference type="SAM" id="SignalP"/>
    </source>
</evidence>
<name>A0A0S6VTC8_9BACT</name>
<dbReference type="PANTHER" id="PTHR30332">
    <property type="entry name" value="PROBABLE GENERAL SECRETION PATHWAY PROTEIN D"/>
    <property type="match status" value="1"/>
</dbReference>
<feature type="region of interest" description="Disordered" evidence="11">
    <location>
        <begin position="320"/>
        <end position="358"/>
    </location>
</feature>
<keyword evidence="4" id="KW-1134">Transmembrane beta strand</keyword>
<evidence type="ECO:0000256" key="8">
    <source>
        <dbReference type="ARBA" id="ARBA00023136"/>
    </source>
</evidence>
<dbReference type="InterPro" id="IPR001775">
    <property type="entry name" value="GspD/PilQ"/>
</dbReference>
<evidence type="ECO:0000313" key="17">
    <source>
        <dbReference type="Proteomes" id="UP000030700"/>
    </source>
</evidence>
<evidence type="ECO:0000256" key="11">
    <source>
        <dbReference type="SAM" id="MobiDB-lite"/>
    </source>
</evidence>
<dbReference type="GO" id="GO:0015627">
    <property type="term" value="C:type II protein secretion system complex"/>
    <property type="evidence" value="ECO:0007669"/>
    <property type="project" value="InterPro"/>
</dbReference>
<dbReference type="HOGENOM" id="CLU_006756_1_2_0"/>
<feature type="region of interest" description="Disordered" evidence="11">
    <location>
        <begin position="438"/>
        <end position="459"/>
    </location>
</feature>
<dbReference type="Pfam" id="PF00263">
    <property type="entry name" value="Secretin"/>
    <property type="match status" value="1"/>
</dbReference>
<dbReference type="STRING" id="1499966.U14_00019"/>
<evidence type="ECO:0000256" key="2">
    <source>
        <dbReference type="ARBA" id="ARBA00006980"/>
    </source>
</evidence>
<feature type="compositionally biased region" description="Low complexity" evidence="11">
    <location>
        <begin position="320"/>
        <end position="349"/>
    </location>
</feature>
<evidence type="ECO:0000256" key="4">
    <source>
        <dbReference type="ARBA" id="ARBA00022452"/>
    </source>
</evidence>
<dbReference type="InterPro" id="IPR005644">
    <property type="entry name" value="NolW-like"/>
</dbReference>
<dbReference type="Proteomes" id="UP000030700">
    <property type="component" value="Unassembled WGS sequence"/>
</dbReference>
<evidence type="ECO:0000313" key="16">
    <source>
        <dbReference type="EMBL" id="GAK48812.1"/>
    </source>
</evidence>
<dbReference type="Pfam" id="PF21305">
    <property type="entry name" value="type_II_gspD_N0"/>
    <property type="match status" value="1"/>
</dbReference>
<dbReference type="InterPro" id="IPR038591">
    <property type="entry name" value="NolW-like_sf"/>
</dbReference>
<dbReference type="GO" id="GO:0009279">
    <property type="term" value="C:cell outer membrane"/>
    <property type="evidence" value="ECO:0007669"/>
    <property type="project" value="UniProtKB-SubCell"/>
</dbReference>
<dbReference type="InterPro" id="IPR049371">
    <property type="entry name" value="GspD-like_N0"/>
</dbReference>
<sequence length="806" mass="89493">MKHYLAWFCIIGSLLFSGCASPTTSSQSQTTVTEQANEPLTPEQAATIARFEQFLGQASDPAPQKTETSAVEHPVESDAETAAALNQGAAFQAREIRPAPSTPAELESPFTQDGAGTVGLNFDDADIYDVTKVVSEITGKSFIIDQKVKGTVTIFTQTGMTPNQIFDLYKTVLDLNGMEIVQVGNFYKIQPKEGKPSDKLGNLANRLPSDDESLVTQVVKLRYIRAVDAQKALGELVPEGKKVLMYPDKERDTLIITDTAANVRKILAVLEQIDVSEYESQYFQIFPIQHADLADLVNDLIQILSLREKTEEVAAAPTPVPAMQEQGGQDQQAVQQPTTTTQQNQTETTFPVSQPLRPGTKTHIYPIKRLNALAVSTNQPDVIKLVEQWISILDQAPVNAFGEDDPDKVKTYFYPVQYSKAADLAPILAQVYDETYHPQQTTTQQQNQPNQQQNQQNQPQDQFYYQDQNQQQATPTLPASQSFGNSKKFIADNTNNTIIIRATPLEYAEIQKLLEKLDQRPLQVLIDVIIAEVQLNDADVFGVQGMVLGEGQVTVGGETNAIETTTSTVFENVMPTSSEGFMFVASAPGRFLMQLRALATENRLKVLSDPHILVRHNEEATINVGDEIPISETTGTGDNLQQNVKYRPTGIKLKVKPMINTRGDVIMKISQEVSDVGQESFGDTGAASFTTRNTDTSVVTQDNHPLIMGGLIADRVVASEQGVPLLKDIPLLGKLFRYNEQRTRRAELIILVTPRVVKDQDEGWTMTENILDDRIKDLEKFFNREETDADRIKRYLKLPFKDKNNL</sequence>
<organism evidence="16">
    <name type="scientific">Candidatus Moduliflexus flocculans</name>
    <dbReference type="NCBI Taxonomy" id="1499966"/>
    <lineage>
        <taxon>Bacteria</taxon>
        <taxon>Candidatus Moduliflexota</taxon>
        <taxon>Candidatus Moduliflexia</taxon>
        <taxon>Candidatus Moduliflexales</taxon>
        <taxon>Candidatus Moduliflexaceae</taxon>
    </lineage>
</organism>
<dbReference type="Gene3D" id="3.30.1370.120">
    <property type="match status" value="3"/>
</dbReference>
<dbReference type="Pfam" id="PF03958">
    <property type="entry name" value="Secretin_N"/>
    <property type="match status" value="2"/>
</dbReference>
<evidence type="ECO:0000256" key="7">
    <source>
        <dbReference type="ARBA" id="ARBA00022927"/>
    </source>
</evidence>
<evidence type="ECO:0000259" key="15">
    <source>
        <dbReference type="Pfam" id="PF21305"/>
    </source>
</evidence>
<gene>
    <name evidence="16" type="ORF">U14_00019</name>
</gene>
<evidence type="ECO:0000259" key="14">
    <source>
        <dbReference type="Pfam" id="PF03958"/>
    </source>
</evidence>
<accession>A0A0S6VTC8</accession>
<proteinExistence type="inferred from homology"/>
<dbReference type="GO" id="GO:0015628">
    <property type="term" value="P:protein secretion by the type II secretion system"/>
    <property type="evidence" value="ECO:0007669"/>
    <property type="project" value="InterPro"/>
</dbReference>
<feature type="domain" description="Type II/III secretion system secretin-like" evidence="13">
    <location>
        <begin position="597"/>
        <end position="758"/>
    </location>
</feature>
<feature type="domain" description="NolW-like" evidence="14">
    <location>
        <begin position="216"/>
        <end position="275"/>
    </location>
</feature>
<protein>
    <submittedName>
        <fullName evidence="16">GspD2 protein</fullName>
    </submittedName>
</protein>
<evidence type="ECO:0000256" key="5">
    <source>
        <dbReference type="ARBA" id="ARBA00022692"/>
    </source>
</evidence>
<keyword evidence="17" id="KW-1185">Reference proteome</keyword>
<keyword evidence="8" id="KW-0472">Membrane</keyword>
<feature type="domain" description="GspD-like N0" evidence="15">
    <location>
        <begin position="120"/>
        <end position="189"/>
    </location>
</feature>
<comment type="similarity">
    <text evidence="2">Belongs to the bacterial secretin family. GSP D subfamily.</text>
</comment>
<keyword evidence="7" id="KW-0653">Protein transport</keyword>
<keyword evidence="6 12" id="KW-0732">Signal</keyword>
<comment type="subcellular location">
    <subcellularLocation>
        <location evidence="1 10">Cell outer membrane</location>
    </subcellularLocation>
</comment>
<dbReference type="NCBIfam" id="TIGR02517">
    <property type="entry name" value="type_II_gspD"/>
    <property type="match status" value="1"/>
</dbReference>
<feature type="chain" id="PRO_5006631456" evidence="12">
    <location>
        <begin position="21"/>
        <end position="806"/>
    </location>
</feature>
<keyword evidence="3 10" id="KW-0813">Transport</keyword>
<evidence type="ECO:0000256" key="9">
    <source>
        <dbReference type="ARBA" id="ARBA00023237"/>
    </source>
</evidence>
<dbReference type="PRINTS" id="PR00811">
    <property type="entry name" value="BCTERIALGSPD"/>
</dbReference>
<evidence type="ECO:0000256" key="1">
    <source>
        <dbReference type="ARBA" id="ARBA00004442"/>
    </source>
</evidence>
<dbReference type="EMBL" id="DF820455">
    <property type="protein sequence ID" value="GAK48812.1"/>
    <property type="molecule type" value="Genomic_DNA"/>
</dbReference>
<evidence type="ECO:0000256" key="3">
    <source>
        <dbReference type="ARBA" id="ARBA00022448"/>
    </source>
</evidence>
<reference evidence="16" key="1">
    <citation type="journal article" date="2015" name="PeerJ">
        <title>First genomic representation of candidate bacterial phylum KSB3 points to enhanced environmental sensing as a trigger of wastewater bulking.</title>
        <authorList>
            <person name="Sekiguchi Y."/>
            <person name="Ohashi A."/>
            <person name="Parks D.H."/>
            <person name="Yamauchi T."/>
            <person name="Tyson G.W."/>
            <person name="Hugenholtz P."/>
        </authorList>
    </citation>
    <scope>NUCLEOTIDE SEQUENCE [LARGE SCALE GENOMIC DNA]</scope>
</reference>
<feature type="region of interest" description="Disordered" evidence="11">
    <location>
        <begin position="58"/>
        <end position="79"/>
    </location>
</feature>
<dbReference type="PANTHER" id="PTHR30332:SF25">
    <property type="entry name" value="SECRETIN XPSD"/>
    <property type="match status" value="1"/>
</dbReference>
<feature type="signal peptide" evidence="12">
    <location>
        <begin position="1"/>
        <end position="20"/>
    </location>
</feature>